<feature type="transmembrane region" description="Helical" evidence="1">
    <location>
        <begin position="75"/>
        <end position="95"/>
    </location>
</feature>
<feature type="transmembrane region" description="Helical" evidence="1">
    <location>
        <begin position="217"/>
        <end position="243"/>
    </location>
</feature>
<keyword evidence="1" id="KW-0472">Membrane</keyword>
<feature type="transmembrane region" description="Helical" evidence="1">
    <location>
        <begin position="46"/>
        <end position="63"/>
    </location>
</feature>
<keyword evidence="4" id="KW-1185">Reference proteome</keyword>
<comment type="caution">
    <text evidence="3">The sequence shown here is derived from an EMBL/GenBank/DDBJ whole genome shotgun (WGS) entry which is preliminary data.</text>
</comment>
<feature type="domain" description="Potassium channel" evidence="2">
    <location>
        <begin position="184"/>
        <end position="236"/>
    </location>
</feature>
<dbReference type="RefSeq" id="WP_023051997.1">
    <property type="nucleotide sequence ID" value="NZ_CP173065.2"/>
</dbReference>
<dbReference type="Proteomes" id="UP000017081">
    <property type="component" value="Unassembled WGS sequence"/>
</dbReference>
<dbReference type="Gene3D" id="1.10.287.70">
    <property type="match status" value="1"/>
</dbReference>
<dbReference type="AlphaFoldDB" id="U7V635"/>
<accession>U7V635</accession>
<sequence>MRLYKKEQIYSFLKNTILSMGVAILISIVAHVLIDKDKIRIDFLEIGLSAVKIFFSILPMVFLKQKNFIFKDGPLKATALVFYYLILVPIINFSLNINENESSLKYFFYFLSFINILLLIACHVIILKYVFADFFRRRRKVVPKDVIVVITTYITIAISFGLLYTVLSLFSSTPVFNGITQDLPQIEFYFKHIYFSFITITTVGYGDVYPLTMLAQFLVVVEIITGIVLTNVILGLVIGSGILSSKD</sequence>
<name>U7V635_9FUSO</name>
<dbReference type="STRING" id="1319815.HMPREF0202_02467"/>
<dbReference type="InterPro" id="IPR013099">
    <property type="entry name" value="K_chnl_dom"/>
</dbReference>
<dbReference type="EMBL" id="AXZF01000123">
    <property type="protein sequence ID" value="ERT67001.1"/>
    <property type="molecule type" value="Genomic_DNA"/>
</dbReference>
<proteinExistence type="predicted"/>
<evidence type="ECO:0000313" key="4">
    <source>
        <dbReference type="Proteomes" id="UP000017081"/>
    </source>
</evidence>
<dbReference type="HOGENOM" id="CLU_077372_0_0_0"/>
<dbReference type="eggNOG" id="ENOG502ZCMB">
    <property type="taxonomic scope" value="Bacteria"/>
</dbReference>
<feature type="transmembrane region" description="Helical" evidence="1">
    <location>
        <begin position="188"/>
        <end position="205"/>
    </location>
</feature>
<evidence type="ECO:0000259" key="2">
    <source>
        <dbReference type="Pfam" id="PF07885"/>
    </source>
</evidence>
<dbReference type="PATRIC" id="fig|1319815.3.peg.2369"/>
<keyword evidence="1" id="KW-0812">Transmembrane</keyword>
<feature type="transmembrane region" description="Helical" evidence="1">
    <location>
        <begin position="146"/>
        <end position="168"/>
    </location>
</feature>
<protein>
    <submittedName>
        <fullName evidence="3">Ion channel</fullName>
    </submittedName>
</protein>
<gene>
    <name evidence="3" type="ORF">HMPREF0202_02467</name>
</gene>
<dbReference type="Pfam" id="PF07885">
    <property type="entry name" value="Ion_trans_2"/>
    <property type="match status" value="1"/>
</dbReference>
<organism evidence="3 4">
    <name type="scientific">Cetobacterium somerae ATCC BAA-474</name>
    <dbReference type="NCBI Taxonomy" id="1319815"/>
    <lineage>
        <taxon>Bacteria</taxon>
        <taxon>Fusobacteriati</taxon>
        <taxon>Fusobacteriota</taxon>
        <taxon>Fusobacteriia</taxon>
        <taxon>Fusobacteriales</taxon>
        <taxon>Fusobacteriaceae</taxon>
        <taxon>Cetobacterium</taxon>
    </lineage>
</organism>
<evidence type="ECO:0000313" key="3">
    <source>
        <dbReference type="EMBL" id="ERT67001.1"/>
    </source>
</evidence>
<feature type="transmembrane region" description="Helical" evidence="1">
    <location>
        <begin position="107"/>
        <end position="126"/>
    </location>
</feature>
<keyword evidence="1" id="KW-1133">Transmembrane helix</keyword>
<reference evidence="3 4" key="1">
    <citation type="submission" date="2013-08" db="EMBL/GenBank/DDBJ databases">
        <authorList>
            <person name="Weinstock G."/>
            <person name="Sodergren E."/>
            <person name="Wylie T."/>
            <person name="Fulton L."/>
            <person name="Fulton R."/>
            <person name="Fronick C."/>
            <person name="O'Laughlin M."/>
            <person name="Godfrey J."/>
            <person name="Miner T."/>
            <person name="Herter B."/>
            <person name="Appelbaum E."/>
            <person name="Cordes M."/>
            <person name="Lek S."/>
            <person name="Wollam A."/>
            <person name="Pepin K.H."/>
            <person name="Palsikar V.B."/>
            <person name="Mitreva M."/>
            <person name="Wilson R.K."/>
        </authorList>
    </citation>
    <scope>NUCLEOTIDE SEQUENCE [LARGE SCALE GENOMIC DNA]</scope>
    <source>
        <strain evidence="3 4">ATCC BAA-474</strain>
    </source>
</reference>
<dbReference type="SUPFAM" id="SSF81324">
    <property type="entry name" value="Voltage-gated potassium channels"/>
    <property type="match status" value="1"/>
</dbReference>
<evidence type="ECO:0000256" key="1">
    <source>
        <dbReference type="SAM" id="Phobius"/>
    </source>
</evidence>
<feature type="transmembrane region" description="Helical" evidence="1">
    <location>
        <begin position="12"/>
        <end position="34"/>
    </location>
</feature>